<organism evidence="16 17">
    <name type="scientific">Rhodotorula toruloides</name>
    <name type="common">Yeast</name>
    <name type="synonym">Rhodosporidium toruloides</name>
    <dbReference type="NCBI Taxonomy" id="5286"/>
    <lineage>
        <taxon>Eukaryota</taxon>
        <taxon>Fungi</taxon>
        <taxon>Dikarya</taxon>
        <taxon>Basidiomycota</taxon>
        <taxon>Pucciniomycotina</taxon>
        <taxon>Microbotryomycetes</taxon>
        <taxon>Sporidiobolales</taxon>
        <taxon>Sporidiobolaceae</taxon>
        <taxon>Rhodotorula</taxon>
    </lineage>
</organism>
<dbReference type="GO" id="GO:0005886">
    <property type="term" value="C:plasma membrane"/>
    <property type="evidence" value="ECO:0007669"/>
    <property type="project" value="UniProtKB-SubCell"/>
</dbReference>
<dbReference type="InterPro" id="IPR031846">
    <property type="entry name" value="Hvcn1"/>
</dbReference>
<feature type="domain" description="Ion transport" evidence="15">
    <location>
        <begin position="77"/>
        <end position="202"/>
    </location>
</feature>
<evidence type="ECO:0000256" key="11">
    <source>
        <dbReference type="ARBA" id="ARBA00023303"/>
    </source>
</evidence>
<dbReference type="SUPFAM" id="SSF81324">
    <property type="entry name" value="Voltage-gated potassium channels"/>
    <property type="match status" value="1"/>
</dbReference>
<evidence type="ECO:0000256" key="8">
    <source>
        <dbReference type="ARBA" id="ARBA00023054"/>
    </source>
</evidence>
<evidence type="ECO:0000256" key="9">
    <source>
        <dbReference type="ARBA" id="ARBA00023065"/>
    </source>
</evidence>
<keyword evidence="9" id="KW-0406">Ion transport</keyword>
<evidence type="ECO:0000256" key="10">
    <source>
        <dbReference type="ARBA" id="ARBA00023136"/>
    </source>
</evidence>
<evidence type="ECO:0000256" key="14">
    <source>
        <dbReference type="SAM" id="MobiDB-lite"/>
    </source>
</evidence>
<evidence type="ECO:0000259" key="15">
    <source>
        <dbReference type="Pfam" id="PF00520"/>
    </source>
</evidence>
<dbReference type="OrthoDB" id="2528382at2759"/>
<dbReference type="EMBL" id="LCTV02000001">
    <property type="protein sequence ID" value="PRQ78024.1"/>
    <property type="molecule type" value="Genomic_DNA"/>
</dbReference>
<dbReference type="InterPro" id="IPR005821">
    <property type="entry name" value="Ion_trans_dom"/>
</dbReference>
<gene>
    <name evidence="16" type="ORF">AAT19DRAFT_9092</name>
</gene>
<evidence type="ECO:0000256" key="3">
    <source>
        <dbReference type="ARBA" id="ARBA00022448"/>
    </source>
</evidence>
<protein>
    <recommendedName>
        <fullName evidence="2">Voltage-gated hydrogen channel 1</fullName>
    </recommendedName>
    <alternativeName>
        <fullName evidence="12">Hydrogen voltage-gated channel 1</fullName>
    </alternativeName>
</protein>
<dbReference type="PANTHER" id="PTHR46480">
    <property type="entry name" value="F20B24.22"/>
    <property type="match status" value="1"/>
</dbReference>
<feature type="compositionally biased region" description="Low complexity" evidence="14">
    <location>
        <begin position="17"/>
        <end position="33"/>
    </location>
</feature>
<evidence type="ECO:0000256" key="4">
    <source>
        <dbReference type="ARBA" id="ARBA00022475"/>
    </source>
</evidence>
<evidence type="ECO:0000256" key="7">
    <source>
        <dbReference type="ARBA" id="ARBA00022989"/>
    </source>
</evidence>
<keyword evidence="4" id="KW-1003">Cell membrane</keyword>
<keyword evidence="7" id="KW-1133">Transmembrane helix</keyword>
<keyword evidence="6" id="KW-0851">Voltage-gated channel</keyword>
<evidence type="ECO:0000256" key="2">
    <source>
        <dbReference type="ARBA" id="ARBA00015897"/>
    </source>
</evidence>
<keyword evidence="10" id="KW-0472">Membrane</keyword>
<dbReference type="GO" id="GO:0034702">
    <property type="term" value="C:monoatomic ion channel complex"/>
    <property type="evidence" value="ECO:0007669"/>
    <property type="project" value="UniProtKB-KW"/>
</dbReference>
<keyword evidence="3" id="KW-0813">Transport</keyword>
<evidence type="ECO:0000256" key="6">
    <source>
        <dbReference type="ARBA" id="ARBA00022882"/>
    </source>
</evidence>
<dbReference type="PANTHER" id="PTHR46480:SF1">
    <property type="entry name" value="VOLTAGE-GATED HYDROGEN CHANNEL 1"/>
    <property type="match status" value="1"/>
</dbReference>
<evidence type="ECO:0000256" key="12">
    <source>
        <dbReference type="ARBA" id="ARBA00031989"/>
    </source>
</evidence>
<comment type="caution">
    <text evidence="16">The sequence shown here is derived from an EMBL/GenBank/DDBJ whole genome shotgun (WGS) entry which is preliminary data.</text>
</comment>
<evidence type="ECO:0000256" key="1">
    <source>
        <dbReference type="ARBA" id="ARBA00004651"/>
    </source>
</evidence>
<feature type="compositionally biased region" description="Acidic residues" evidence="14">
    <location>
        <begin position="43"/>
        <end position="54"/>
    </location>
</feature>
<feature type="region of interest" description="Disordered" evidence="14">
    <location>
        <begin position="1"/>
        <end position="56"/>
    </location>
</feature>
<dbReference type="GO" id="GO:0030171">
    <property type="term" value="F:voltage-gated proton channel activity"/>
    <property type="evidence" value="ECO:0007669"/>
    <property type="project" value="InterPro"/>
</dbReference>
<dbReference type="Pfam" id="PF00520">
    <property type="entry name" value="Ion_trans"/>
    <property type="match status" value="1"/>
</dbReference>
<keyword evidence="8 13" id="KW-0175">Coiled coil</keyword>
<sequence>MGDRKPLLDPLPPSPAPAAASRSSLPSSSSSQRPGRRRASRDDGDDAGGTVDEEAQTKSVSGFSRFRTKLGETLKQSWVEWTILALCLTDFTISMTQISYFFLRDTTCECTNSCPPDPPILEFCDVLSLLITGAFVVEILLDFTAFGPAYYLTHRFHWLHSADAVVILVAFVLEVVLKGTEKQIASLITILRLWRLIKLVSSAEVSLTSYEEMSMYERERKAWEAERGEWEREKRGLEREVRGLRRRVREMESEGEGEREEW</sequence>
<keyword evidence="5" id="KW-0812">Transmembrane</keyword>
<evidence type="ECO:0000313" key="17">
    <source>
        <dbReference type="Proteomes" id="UP000239560"/>
    </source>
</evidence>
<accession>A0A2T0AJ54</accession>
<dbReference type="AlphaFoldDB" id="A0A2T0AJ54"/>
<feature type="coiled-coil region" evidence="13">
    <location>
        <begin position="213"/>
        <end position="261"/>
    </location>
</feature>
<evidence type="ECO:0000256" key="13">
    <source>
        <dbReference type="SAM" id="Coils"/>
    </source>
</evidence>
<keyword evidence="11" id="KW-0407">Ion channel</keyword>
<name>A0A2T0AJ54_RHOTO</name>
<reference evidence="16 17" key="1">
    <citation type="journal article" date="2018" name="Elife">
        <title>Functional genomics of lipid metabolism in the oleaginous yeast Rhodosporidium toruloides.</title>
        <authorList>
            <person name="Coradetti S.T."/>
            <person name="Pinel D."/>
            <person name="Geiselman G."/>
            <person name="Ito M."/>
            <person name="Mondo S."/>
            <person name="Reilly M.C."/>
            <person name="Cheng Y.F."/>
            <person name="Bauer S."/>
            <person name="Grigoriev I."/>
            <person name="Gladden J.M."/>
            <person name="Simmons B.A."/>
            <person name="Brem R."/>
            <person name="Arkin A.P."/>
            <person name="Skerker J.M."/>
        </authorList>
    </citation>
    <scope>NUCLEOTIDE SEQUENCE [LARGE SCALE GENOMIC DNA]</scope>
    <source>
        <strain evidence="16 17">NBRC 0880</strain>
    </source>
</reference>
<dbReference type="Gene3D" id="1.20.120.350">
    <property type="entry name" value="Voltage-gated potassium channels. Chain C"/>
    <property type="match status" value="1"/>
</dbReference>
<dbReference type="InterPro" id="IPR027359">
    <property type="entry name" value="Volt_channel_dom_sf"/>
</dbReference>
<proteinExistence type="predicted"/>
<dbReference type="Proteomes" id="UP000239560">
    <property type="component" value="Unassembled WGS sequence"/>
</dbReference>
<comment type="subcellular location">
    <subcellularLocation>
        <location evidence="1">Cell membrane</location>
        <topology evidence="1">Multi-pass membrane protein</topology>
    </subcellularLocation>
</comment>
<evidence type="ECO:0000256" key="5">
    <source>
        <dbReference type="ARBA" id="ARBA00022692"/>
    </source>
</evidence>
<evidence type="ECO:0000313" key="16">
    <source>
        <dbReference type="EMBL" id="PRQ78024.1"/>
    </source>
</evidence>